<evidence type="ECO:0000256" key="5">
    <source>
        <dbReference type="SAM" id="Coils"/>
    </source>
</evidence>
<dbReference type="InterPro" id="IPR035022">
    <property type="entry name" value="PI3kinase_P85_nSH2"/>
</dbReference>
<dbReference type="PANTHER" id="PTHR46075">
    <property type="entry name" value="CHIMERIN FAMILY MEMBER"/>
    <property type="match status" value="1"/>
</dbReference>
<evidence type="ECO:0000256" key="2">
    <source>
        <dbReference type="ARBA" id="ARBA00022723"/>
    </source>
</evidence>
<evidence type="ECO:0000313" key="9">
    <source>
        <dbReference type="EMBL" id="WAR24771.1"/>
    </source>
</evidence>
<dbReference type="Gene3D" id="3.30.505.10">
    <property type="entry name" value="SH2 domain"/>
    <property type="match status" value="2"/>
</dbReference>
<dbReference type="InterPro" id="IPR002219">
    <property type="entry name" value="PKC_DAG/PE"/>
</dbReference>
<dbReference type="Gene3D" id="1.10.287.1490">
    <property type="match status" value="1"/>
</dbReference>
<proteinExistence type="predicted"/>
<dbReference type="CDD" id="cd00159">
    <property type="entry name" value="RhoGAP"/>
    <property type="match status" value="1"/>
</dbReference>
<dbReference type="PROSITE" id="PS00479">
    <property type="entry name" value="ZF_DAG_PE_1"/>
    <property type="match status" value="1"/>
</dbReference>
<dbReference type="InterPro" id="IPR046349">
    <property type="entry name" value="C1-like_sf"/>
</dbReference>
<dbReference type="PROSITE" id="PS50001">
    <property type="entry name" value="SH2"/>
    <property type="match status" value="2"/>
</dbReference>
<protein>
    <submittedName>
        <fullName evidence="9">P85AA-like protein</fullName>
    </submittedName>
</protein>
<keyword evidence="5" id="KW-0175">Coiled coil</keyword>
<dbReference type="InterPro" id="IPR000198">
    <property type="entry name" value="RhoGAP_dom"/>
</dbReference>
<accession>A0ABY7FVK6</accession>
<dbReference type="PRINTS" id="PR00401">
    <property type="entry name" value="SH2DOMAIN"/>
</dbReference>
<keyword evidence="1" id="KW-0343">GTPase activation</keyword>
<dbReference type="Pfam" id="PF00130">
    <property type="entry name" value="C1_1"/>
    <property type="match status" value="1"/>
</dbReference>
<name>A0ABY7FVK6_MYAAR</name>
<dbReference type="InterPro" id="IPR008936">
    <property type="entry name" value="Rho_GTPase_activation_prot"/>
</dbReference>
<dbReference type="SUPFAM" id="SSF48350">
    <property type="entry name" value="GTPase activation domain, GAP"/>
    <property type="match status" value="1"/>
</dbReference>
<evidence type="ECO:0000313" key="10">
    <source>
        <dbReference type="Proteomes" id="UP001164746"/>
    </source>
</evidence>
<dbReference type="InterPro" id="IPR036860">
    <property type="entry name" value="SH2_dom_sf"/>
</dbReference>
<dbReference type="SMART" id="SM00324">
    <property type="entry name" value="RhoGAP"/>
    <property type="match status" value="1"/>
</dbReference>
<dbReference type="PANTHER" id="PTHR46075:SF5">
    <property type="entry name" value="PHOSPHATIDYLINOSITOL 3-KINASE REGULATORY SUBUNIT ALPHA"/>
    <property type="match status" value="1"/>
</dbReference>
<dbReference type="SMART" id="SM00109">
    <property type="entry name" value="C1"/>
    <property type="match status" value="1"/>
</dbReference>
<dbReference type="SUPFAM" id="SSF57889">
    <property type="entry name" value="Cysteine-rich domain"/>
    <property type="match status" value="1"/>
</dbReference>
<dbReference type="InterPro" id="IPR032498">
    <property type="entry name" value="PI3K_P85_iSH2"/>
</dbReference>
<dbReference type="Pfam" id="PF16454">
    <property type="entry name" value="PI3K_P85_iSH2"/>
    <property type="match status" value="1"/>
</dbReference>
<keyword evidence="10" id="KW-1185">Reference proteome</keyword>
<dbReference type="Proteomes" id="UP001164746">
    <property type="component" value="Chromosome 13"/>
</dbReference>
<dbReference type="Gene3D" id="1.10.555.10">
    <property type="entry name" value="Rho GTPase activation protein"/>
    <property type="match status" value="1"/>
</dbReference>
<dbReference type="PRINTS" id="PR00678">
    <property type="entry name" value="PI3KINASEP85"/>
</dbReference>
<dbReference type="Gene3D" id="3.30.60.20">
    <property type="match status" value="1"/>
</dbReference>
<dbReference type="Pfam" id="PF00620">
    <property type="entry name" value="RhoGAP"/>
    <property type="match status" value="1"/>
</dbReference>
<dbReference type="PROSITE" id="PS50081">
    <property type="entry name" value="ZF_DAG_PE_2"/>
    <property type="match status" value="1"/>
</dbReference>
<feature type="coiled-coil region" evidence="5">
    <location>
        <begin position="487"/>
        <end position="517"/>
    </location>
</feature>
<sequence length="775" mass="88434">MTAAVNGVHDLDFYGVKSEGCSGEGLWCNMQYDSPESCVACTCEVDPSVSYPCYSQATYGSALPPPSQFMSDMEAASSCGGAAAENHRFSEYNFSSMQRCHLCDKFLYGLMRQGVQCRECGICSHRYCSTNKQSECSTPKLERHRRPSFTQNSVFGADLAEELSRTHSEAPIVLMKCAEVVERACSAHESEALSVYRISAKTEDINDVKTAFNKAGESGQVNLENFNVHCVAGALKKYLRELPNPVIPVEMYSSFIDAARKCGRDTTELSKALLDLVEQMPPAHKSTLRYLMGHFIRLWRIQHDSGMEDGLDKLSHVFCHILLRPPWEKIIEIVENTKIHIDIFEQLLLNGNWGETPPPSPPPIPPRPPVVAPPTTPIEQAEWYWGTISREEVNELLRDKPDGTFLVRDASTPGDYTLTLRKGGANKLIKIYHKDGKYGFVEPLVLDSVVELIQYYKQNSLAIYNRTLDIKLLYPVCHTRSSGTTPSDDIDKEMARLRQINKEFQKKELEYDTLYEQHSRTQLDLQLKHQALDAFKETIAVFDEQMELHRRFHSEAGQNELQRLHENFELLKGRLMNITESKSQLEVDIKRKTQHNRVLISEMNSLKPEIKRLTRQRDQLKKWLLEKSVPVAEIDTILEKEDEESSAPQEPEMLPHHDQSTWLLDYNRHEAECQLTGTPDGTFLIRPKREEGDVYVLSISCQNSIGHCKILHKKTGYGFAEPFFKHATLMDLVIHYQQESLVEHNPQLDIRLLYPVNAQDSSIYQSLYLSMNQNP</sequence>
<dbReference type="PROSITE" id="PS50238">
    <property type="entry name" value="RHOGAP"/>
    <property type="match status" value="1"/>
</dbReference>
<keyword evidence="4" id="KW-0727">SH2 domain</keyword>
<dbReference type="InterPro" id="IPR051854">
    <property type="entry name" value="Rho-type_GAP"/>
</dbReference>
<keyword evidence="2" id="KW-0479">Metal-binding</keyword>
<evidence type="ECO:0000259" key="6">
    <source>
        <dbReference type="PROSITE" id="PS50001"/>
    </source>
</evidence>
<keyword evidence="3" id="KW-0862">Zinc</keyword>
<dbReference type="EMBL" id="CP111024">
    <property type="protein sequence ID" value="WAR24771.1"/>
    <property type="molecule type" value="Genomic_DNA"/>
</dbReference>
<dbReference type="Pfam" id="PF00017">
    <property type="entry name" value="SH2"/>
    <property type="match status" value="2"/>
</dbReference>
<feature type="domain" description="Rho-GAP" evidence="8">
    <location>
        <begin position="157"/>
        <end position="355"/>
    </location>
</feature>
<evidence type="ECO:0000256" key="3">
    <source>
        <dbReference type="ARBA" id="ARBA00022833"/>
    </source>
</evidence>
<evidence type="ECO:0000256" key="4">
    <source>
        <dbReference type="PROSITE-ProRule" id="PRU00191"/>
    </source>
</evidence>
<feature type="domain" description="Phorbol-ester/DAG-type" evidence="7">
    <location>
        <begin position="86"/>
        <end position="136"/>
    </location>
</feature>
<evidence type="ECO:0000259" key="8">
    <source>
        <dbReference type="PROSITE" id="PS50238"/>
    </source>
</evidence>
<dbReference type="SUPFAM" id="SSF55550">
    <property type="entry name" value="SH2 domain"/>
    <property type="match status" value="2"/>
</dbReference>
<evidence type="ECO:0000259" key="7">
    <source>
        <dbReference type="PROSITE" id="PS50081"/>
    </source>
</evidence>
<dbReference type="CDD" id="cd20830">
    <property type="entry name" value="C1_PIK3R-like_rpt2"/>
    <property type="match status" value="1"/>
</dbReference>
<dbReference type="CDD" id="cd12923">
    <property type="entry name" value="iSH2_PI3K_IA_R"/>
    <property type="match status" value="1"/>
</dbReference>
<feature type="domain" description="SH2" evidence="6">
    <location>
        <begin position="383"/>
        <end position="476"/>
    </location>
</feature>
<feature type="domain" description="SH2" evidence="6">
    <location>
        <begin position="661"/>
        <end position="756"/>
    </location>
</feature>
<dbReference type="SMART" id="SM00252">
    <property type="entry name" value="SH2"/>
    <property type="match status" value="2"/>
</dbReference>
<dbReference type="CDD" id="cd09942">
    <property type="entry name" value="SH2_nSH2_p85_like"/>
    <property type="match status" value="1"/>
</dbReference>
<gene>
    <name evidence="9" type="ORF">MAR_038440</name>
</gene>
<reference evidence="9" key="1">
    <citation type="submission" date="2022-11" db="EMBL/GenBank/DDBJ databases">
        <title>Centuries of genome instability and evolution in soft-shell clam transmissible cancer (bioRxiv).</title>
        <authorList>
            <person name="Hart S.F.M."/>
            <person name="Yonemitsu M.A."/>
            <person name="Giersch R.M."/>
            <person name="Beal B.F."/>
            <person name="Arriagada G."/>
            <person name="Davis B.W."/>
            <person name="Ostrander E.A."/>
            <person name="Goff S.P."/>
            <person name="Metzger M.J."/>
        </authorList>
    </citation>
    <scope>NUCLEOTIDE SEQUENCE</scope>
    <source>
        <strain evidence="9">MELC-2E11</strain>
        <tissue evidence="9">Siphon/mantle</tissue>
    </source>
</reference>
<organism evidence="9 10">
    <name type="scientific">Mya arenaria</name>
    <name type="common">Soft-shell clam</name>
    <dbReference type="NCBI Taxonomy" id="6604"/>
    <lineage>
        <taxon>Eukaryota</taxon>
        <taxon>Metazoa</taxon>
        <taxon>Spiralia</taxon>
        <taxon>Lophotrochozoa</taxon>
        <taxon>Mollusca</taxon>
        <taxon>Bivalvia</taxon>
        <taxon>Autobranchia</taxon>
        <taxon>Heteroconchia</taxon>
        <taxon>Euheterodonta</taxon>
        <taxon>Imparidentia</taxon>
        <taxon>Neoheterodontei</taxon>
        <taxon>Myida</taxon>
        <taxon>Myoidea</taxon>
        <taxon>Myidae</taxon>
        <taxon>Mya</taxon>
    </lineage>
</organism>
<dbReference type="InterPro" id="IPR000980">
    <property type="entry name" value="SH2"/>
</dbReference>
<evidence type="ECO:0000256" key="1">
    <source>
        <dbReference type="ARBA" id="ARBA00022468"/>
    </source>
</evidence>